<dbReference type="Pfam" id="PF03610">
    <property type="entry name" value="EIIA-man"/>
    <property type="match status" value="1"/>
</dbReference>
<accession>A0A0X8JFI7</accession>
<dbReference type="PANTHER" id="PTHR38594">
    <property type="entry name" value="PEP-DEPENDENT DIHYDROXYACETONE KINASE, PHOSPHORYL DONOR SUBUNIT DHAM"/>
    <property type="match status" value="1"/>
</dbReference>
<dbReference type="InterPro" id="IPR039643">
    <property type="entry name" value="DhaM"/>
</dbReference>
<dbReference type="STRING" id="111015.AXF14_08585"/>
<dbReference type="GO" id="GO:0009401">
    <property type="term" value="P:phosphoenolpyruvate-dependent sugar phosphotransferase system"/>
    <property type="evidence" value="ECO:0007669"/>
    <property type="project" value="InterPro"/>
</dbReference>
<dbReference type="PROSITE" id="PS51096">
    <property type="entry name" value="PTS_EIIA_TYPE_4"/>
    <property type="match status" value="1"/>
</dbReference>
<dbReference type="PROSITE" id="PS51350">
    <property type="entry name" value="PTS_HPR_DOM"/>
    <property type="match status" value="1"/>
</dbReference>
<dbReference type="Pfam" id="PF00381">
    <property type="entry name" value="PTS-HPr"/>
    <property type="match status" value="1"/>
</dbReference>
<evidence type="ECO:0000259" key="8">
    <source>
        <dbReference type="PROSITE" id="PS51096"/>
    </source>
</evidence>
<dbReference type="InterPro" id="IPR035895">
    <property type="entry name" value="HPr-like_sf"/>
</dbReference>
<protein>
    <recommendedName>
        <fullName evidence="5">Phosphocarrier protein HPr</fullName>
        <ecNumber evidence="4">2.7.1.121</ecNumber>
    </recommendedName>
</protein>
<proteinExistence type="predicted"/>
<dbReference type="InterPro" id="IPR036662">
    <property type="entry name" value="PTS_EIIA_man-typ_sf"/>
</dbReference>
<evidence type="ECO:0000256" key="4">
    <source>
        <dbReference type="ARBA" id="ARBA00012095"/>
    </source>
</evidence>
<dbReference type="InterPro" id="IPR012844">
    <property type="entry name" value="DhaM_N"/>
</dbReference>
<evidence type="ECO:0000256" key="1">
    <source>
        <dbReference type="ARBA" id="ARBA00001113"/>
    </source>
</evidence>
<dbReference type="RefSeq" id="WP_067942519.1">
    <property type="nucleotide sequence ID" value="NZ_CP014228.1"/>
</dbReference>
<evidence type="ECO:0000313" key="11">
    <source>
        <dbReference type="Proteomes" id="UP000065220"/>
    </source>
</evidence>
<dbReference type="Gene3D" id="3.30.1340.10">
    <property type="entry name" value="HPr-like"/>
    <property type="match status" value="1"/>
</dbReference>
<comment type="function">
    <text evidence="2">Component of the dihydroxyacetone kinase complex, which is responsible for the phosphoenolpyruvate (PEP)-dependent phosphorylation of dihydroxyacetone. DhaM serves as the phosphoryl donor. Is phosphorylated by phosphoenolpyruvate in an EI- and HPr-dependent reaction, and a phosphorelay system on histidine residues finally leads to phosphoryl transfer to DhaL and dihydroxyacetone.</text>
</comment>
<dbReference type="AlphaFoldDB" id="A0A0X8JFI7"/>
<dbReference type="InterPro" id="IPR000032">
    <property type="entry name" value="HPr-like"/>
</dbReference>
<evidence type="ECO:0000256" key="2">
    <source>
        <dbReference type="ARBA" id="ARBA00002788"/>
    </source>
</evidence>
<comment type="subunit">
    <text evidence="7">Homodimer. The dihydroxyacetone kinase complex is composed of a homodimer of DhaM, a homodimer of DhaK and the subunit DhaL.</text>
</comment>
<keyword evidence="11" id="KW-1185">Reference proteome</keyword>
<dbReference type="EMBL" id="CP014228">
    <property type="protein sequence ID" value="AMD87632.1"/>
    <property type="molecule type" value="Genomic_DNA"/>
</dbReference>
<dbReference type="InterPro" id="IPR001020">
    <property type="entry name" value="PTS_HPr_His_P_site"/>
</dbReference>
<evidence type="ECO:0000256" key="7">
    <source>
        <dbReference type="ARBA" id="ARBA00046577"/>
    </source>
</evidence>
<name>A0A0X8JFI7_ACTRD</name>
<evidence type="ECO:0000256" key="6">
    <source>
        <dbReference type="ARBA" id="ARBA00022679"/>
    </source>
</evidence>
<dbReference type="SUPFAM" id="SSF55594">
    <property type="entry name" value="HPr-like"/>
    <property type="match status" value="1"/>
</dbReference>
<evidence type="ECO:0000256" key="5">
    <source>
        <dbReference type="ARBA" id="ARBA00020422"/>
    </source>
</evidence>
<comment type="catalytic activity">
    <reaction evidence="1">
        <text>dihydroxyacetone + phosphoenolpyruvate = dihydroxyacetone phosphate + pyruvate</text>
        <dbReference type="Rhea" id="RHEA:18381"/>
        <dbReference type="ChEBI" id="CHEBI:15361"/>
        <dbReference type="ChEBI" id="CHEBI:16016"/>
        <dbReference type="ChEBI" id="CHEBI:57642"/>
        <dbReference type="ChEBI" id="CHEBI:58702"/>
        <dbReference type="EC" id="2.7.1.121"/>
    </reaction>
</comment>
<dbReference type="PROSITE" id="PS00369">
    <property type="entry name" value="PTS_HPR_HIS"/>
    <property type="match status" value="1"/>
</dbReference>
<dbReference type="PANTHER" id="PTHR38594:SF1">
    <property type="entry name" value="PEP-DEPENDENT DIHYDROXYACETONE KINASE, PHOSPHORYL DONOR SUBUNIT DHAM"/>
    <property type="match status" value="1"/>
</dbReference>
<dbReference type="GO" id="GO:0016020">
    <property type="term" value="C:membrane"/>
    <property type="evidence" value="ECO:0007669"/>
    <property type="project" value="InterPro"/>
</dbReference>
<feature type="domain" description="PTS EIIA type-4" evidence="8">
    <location>
        <begin position="6"/>
        <end position="135"/>
    </location>
</feature>
<evidence type="ECO:0000313" key="10">
    <source>
        <dbReference type="EMBL" id="AMD87632.1"/>
    </source>
</evidence>
<evidence type="ECO:0000256" key="3">
    <source>
        <dbReference type="ARBA" id="ARBA00003681"/>
    </source>
</evidence>
<dbReference type="InterPro" id="IPR004701">
    <property type="entry name" value="PTS_EIIA_man-typ"/>
</dbReference>
<dbReference type="GO" id="GO:0047324">
    <property type="term" value="F:phosphoenolpyruvate-glycerone phosphotransferase activity"/>
    <property type="evidence" value="ECO:0007669"/>
    <property type="project" value="UniProtKB-EC"/>
</dbReference>
<organism evidence="10 11">
    <name type="scientific">Actinomyces radicidentis</name>
    <dbReference type="NCBI Taxonomy" id="111015"/>
    <lineage>
        <taxon>Bacteria</taxon>
        <taxon>Bacillati</taxon>
        <taxon>Actinomycetota</taxon>
        <taxon>Actinomycetes</taxon>
        <taxon>Actinomycetales</taxon>
        <taxon>Actinomycetaceae</taxon>
        <taxon>Actinomyces</taxon>
    </lineage>
</organism>
<sequence>MTESAATAIVIVSHSRDLARGVAELIAQMAPDVAVRPVGGGPDGGLGTNLPAVRDAVTELLDAGHEVLLTADLGSAFMSAEIVVELEHRPAGERAVVAVDAPVARGTLAAAVEAQGGGSAETCARAAKESVRGWIDALEPVVVPETRRTAEPGAVIRTATTSGVRLADPDGIHARPAAAIAAALRAGHAEMLVDGRGATTLMELLALGARGGDVVGLSVTGPAPEPVLADVVGVLTRV</sequence>
<dbReference type="GO" id="GO:0019563">
    <property type="term" value="P:glycerol catabolic process"/>
    <property type="evidence" value="ECO:0007669"/>
    <property type="project" value="InterPro"/>
</dbReference>
<dbReference type="Proteomes" id="UP000065220">
    <property type="component" value="Chromosome"/>
</dbReference>
<gene>
    <name evidence="10" type="ORF">AXF14_08585</name>
</gene>
<feature type="domain" description="HPr" evidence="9">
    <location>
        <begin position="154"/>
        <end position="238"/>
    </location>
</feature>
<dbReference type="KEGG" id="ard:AXF14_08585"/>
<dbReference type="NCBIfam" id="TIGR02364">
    <property type="entry name" value="dha_pts"/>
    <property type="match status" value="1"/>
</dbReference>
<comment type="function">
    <text evidence="3">General (non sugar-specific) component of the phosphoenolpyruvate-dependent sugar phosphotransferase system (sugar PTS). This major carbohydrate active-transport system catalyzes the phosphorylation of incoming sugar substrates concomitantly with their translocation across the cell membrane. The phosphoryl group from phosphoenolpyruvate (PEP) is transferred to the phosphoryl carrier protein HPr by enzyme I. Phospho-HPr then transfers it to the PTS EIIA domain.</text>
</comment>
<keyword evidence="6" id="KW-0808">Transferase</keyword>
<reference evidence="11" key="1">
    <citation type="submission" date="2016-02" db="EMBL/GenBank/DDBJ databases">
        <authorList>
            <person name="Holder M.E."/>
            <person name="Ajami N.J."/>
            <person name="Petrosino J.F."/>
        </authorList>
    </citation>
    <scope>NUCLEOTIDE SEQUENCE [LARGE SCALE GENOMIC DNA]</scope>
    <source>
        <strain evidence="11">CCUG 36733</strain>
    </source>
</reference>
<dbReference type="SUPFAM" id="SSF53062">
    <property type="entry name" value="PTS system fructose IIA component-like"/>
    <property type="match status" value="1"/>
</dbReference>
<evidence type="ECO:0000259" key="9">
    <source>
        <dbReference type="PROSITE" id="PS51350"/>
    </source>
</evidence>
<dbReference type="EC" id="2.7.1.121" evidence="4"/>
<dbReference type="Gene3D" id="3.40.50.510">
    <property type="entry name" value="Phosphotransferase system, mannose-type IIA component"/>
    <property type="match status" value="1"/>
</dbReference>